<comment type="caution">
    <text evidence="1">The sequence shown here is derived from an EMBL/GenBank/DDBJ whole genome shotgun (WGS) entry which is preliminary data.</text>
</comment>
<dbReference type="EMBL" id="BAABGY010000001">
    <property type="protein sequence ID" value="GAA4317389.1"/>
    <property type="molecule type" value="Genomic_DNA"/>
</dbReference>
<gene>
    <name evidence="1" type="ORF">GCM10023184_01040</name>
</gene>
<keyword evidence="2" id="KW-1185">Reference proteome</keyword>
<sequence>MGAGTQGEEAISALLRLGGGGKQGSQEKEYGKEGYSGAHADFFKGYNKLQGNWSGLRGYRDTEIRQEIGR</sequence>
<dbReference type="Proteomes" id="UP001501725">
    <property type="component" value="Unassembled WGS sequence"/>
</dbReference>
<name>A0ABP8G4R6_9BACT</name>
<protein>
    <submittedName>
        <fullName evidence="1">Uncharacterized protein</fullName>
    </submittedName>
</protein>
<evidence type="ECO:0000313" key="2">
    <source>
        <dbReference type="Proteomes" id="UP001501725"/>
    </source>
</evidence>
<proteinExistence type="predicted"/>
<accession>A0ABP8G4R6</accession>
<evidence type="ECO:0000313" key="1">
    <source>
        <dbReference type="EMBL" id="GAA4317389.1"/>
    </source>
</evidence>
<reference evidence="2" key="1">
    <citation type="journal article" date="2019" name="Int. J. Syst. Evol. Microbiol.">
        <title>The Global Catalogue of Microorganisms (GCM) 10K type strain sequencing project: providing services to taxonomists for standard genome sequencing and annotation.</title>
        <authorList>
            <consortium name="The Broad Institute Genomics Platform"/>
            <consortium name="The Broad Institute Genome Sequencing Center for Infectious Disease"/>
            <person name="Wu L."/>
            <person name="Ma J."/>
        </authorList>
    </citation>
    <scope>NUCLEOTIDE SEQUENCE [LARGE SCALE GENOMIC DNA]</scope>
    <source>
        <strain evidence="2">JCM 17919</strain>
    </source>
</reference>
<organism evidence="1 2">
    <name type="scientific">Flaviaesturariibacter amylovorans</name>
    <dbReference type="NCBI Taxonomy" id="1084520"/>
    <lineage>
        <taxon>Bacteria</taxon>
        <taxon>Pseudomonadati</taxon>
        <taxon>Bacteroidota</taxon>
        <taxon>Chitinophagia</taxon>
        <taxon>Chitinophagales</taxon>
        <taxon>Chitinophagaceae</taxon>
        <taxon>Flaviaestuariibacter</taxon>
    </lineage>
</organism>